<feature type="transmembrane region" description="Helical" evidence="7">
    <location>
        <begin position="375"/>
        <end position="393"/>
    </location>
</feature>
<evidence type="ECO:0000256" key="2">
    <source>
        <dbReference type="ARBA" id="ARBA00008929"/>
    </source>
</evidence>
<accession>A0A8J6P900</accession>
<comment type="similarity">
    <text evidence="2">Belongs to the NrfD family.</text>
</comment>
<evidence type="ECO:0000256" key="7">
    <source>
        <dbReference type="SAM" id="Phobius"/>
    </source>
</evidence>
<feature type="transmembrane region" description="Helical" evidence="7">
    <location>
        <begin position="102"/>
        <end position="125"/>
    </location>
</feature>
<feature type="transmembrane region" description="Helical" evidence="7">
    <location>
        <begin position="30"/>
        <end position="47"/>
    </location>
</feature>
<feature type="transmembrane region" description="Helical" evidence="7">
    <location>
        <begin position="145"/>
        <end position="169"/>
    </location>
</feature>
<dbReference type="PANTHER" id="PTHR43044">
    <property type="match status" value="1"/>
</dbReference>
<dbReference type="GO" id="GO:0005886">
    <property type="term" value="C:plasma membrane"/>
    <property type="evidence" value="ECO:0007669"/>
    <property type="project" value="UniProtKB-SubCell"/>
</dbReference>
<evidence type="ECO:0000256" key="4">
    <source>
        <dbReference type="ARBA" id="ARBA00022692"/>
    </source>
</evidence>
<dbReference type="AlphaFoldDB" id="A0A8J6P900"/>
<comment type="subcellular location">
    <subcellularLocation>
        <location evidence="1">Cell membrane</location>
        <topology evidence="1">Multi-pass membrane protein</topology>
    </subcellularLocation>
</comment>
<feature type="transmembrane region" description="Helical" evidence="7">
    <location>
        <begin position="303"/>
        <end position="323"/>
    </location>
</feature>
<protein>
    <submittedName>
        <fullName evidence="8">Polysulfide reductase NrfD</fullName>
    </submittedName>
</protein>
<proteinExistence type="inferred from homology"/>
<feature type="transmembrane region" description="Helical" evidence="7">
    <location>
        <begin position="257"/>
        <end position="277"/>
    </location>
</feature>
<evidence type="ECO:0000313" key="9">
    <source>
        <dbReference type="Proteomes" id="UP000605201"/>
    </source>
</evidence>
<evidence type="ECO:0000256" key="6">
    <source>
        <dbReference type="ARBA" id="ARBA00023136"/>
    </source>
</evidence>
<feature type="transmembrane region" description="Helical" evidence="7">
    <location>
        <begin position="224"/>
        <end position="245"/>
    </location>
</feature>
<dbReference type="NCBIfam" id="NF045798">
    <property type="entry name" value="DsrP"/>
    <property type="match status" value="1"/>
</dbReference>
<feature type="transmembrane region" description="Helical" evidence="7">
    <location>
        <begin position="67"/>
        <end position="90"/>
    </location>
</feature>
<feature type="transmembrane region" description="Helical" evidence="7">
    <location>
        <begin position="181"/>
        <end position="204"/>
    </location>
</feature>
<gene>
    <name evidence="8" type="primary">nrfD</name>
    <name evidence="8" type="ORF">H8D96_22005</name>
</gene>
<keyword evidence="5 7" id="KW-1133">Transmembrane helix</keyword>
<keyword evidence="6 7" id="KW-0472">Membrane</keyword>
<dbReference type="Proteomes" id="UP000605201">
    <property type="component" value="Unassembled WGS sequence"/>
</dbReference>
<dbReference type="Pfam" id="PF03916">
    <property type="entry name" value="NrfD"/>
    <property type="match status" value="1"/>
</dbReference>
<dbReference type="InterPro" id="IPR054823">
    <property type="entry name" value="DsrP-like"/>
</dbReference>
<keyword evidence="3" id="KW-1003">Cell membrane</keyword>
<dbReference type="InterPro" id="IPR005614">
    <property type="entry name" value="NrfD-like"/>
</dbReference>
<sequence length="406" mass="44857">MIKKSPGKGLVSFVTDAVVWNLSGGIGYQLYLCVLAAFMVLGVYAYFVQANLGLAATNMSDIVSWGFYIANFTFLVGVAAAAVMLILPAYIFKDKDLHKVVIIGELVAVGALVMCLMFVTVDLGGPLKVWHMMPVIGLFNWPSSLLTWDVLVLNGYLALNLSVPAYILYSHYNNQKPNEKIYRPFVFLAIFWAFAIHLVTAFLYEGLPARPFWNNPLMGPRFLASAFAAGPALITMVLVIVDNVSTFQIEKQIFNKLRLIIVVSAIINLIMLFSEVFKEFYIPTHHSLHAVYLYFGLEGHNALVPWIWTAIGMNLLGTLTLAFNPGRNNPKVLFPASVLLFIGIWIEKGIGLIVPGLVPSPLGEVVDYAPSWVEISVALGILALGIFVVTMLLRPALIIEQRFEAQ</sequence>
<keyword evidence="4 7" id="KW-0812">Transmembrane</keyword>
<evidence type="ECO:0000256" key="5">
    <source>
        <dbReference type="ARBA" id="ARBA00022989"/>
    </source>
</evidence>
<name>A0A8J6P900_9BACT</name>
<comment type="caution">
    <text evidence="8">The sequence shown here is derived from an EMBL/GenBank/DDBJ whole genome shotgun (WGS) entry which is preliminary data.</text>
</comment>
<dbReference type="PANTHER" id="PTHR43044:SF2">
    <property type="entry name" value="POLYSULPHIDE REDUCTASE NRFD"/>
    <property type="match status" value="1"/>
</dbReference>
<dbReference type="EMBL" id="JACNIG010000465">
    <property type="protein sequence ID" value="MBC8434591.1"/>
    <property type="molecule type" value="Genomic_DNA"/>
</dbReference>
<feature type="transmembrane region" description="Helical" evidence="7">
    <location>
        <begin position="332"/>
        <end position="355"/>
    </location>
</feature>
<evidence type="ECO:0000313" key="8">
    <source>
        <dbReference type="EMBL" id="MBC8434591.1"/>
    </source>
</evidence>
<reference evidence="8 9" key="1">
    <citation type="submission" date="2020-08" db="EMBL/GenBank/DDBJ databases">
        <title>Bridging the membrane lipid divide: bacteria of the FCB group superphylum have the potential to synthesize archaeal ether lipids.</title>
        <authorList>
            <person name="Villanueva L."/>
            <person name="Von Meijenfeldt F.A.B."/>
            <person name="Westbye A.B."/>
            <person name="Yadav S."/>
            <person name="Hopmans E.C."/>
            <person name="Dutilh B.E."/>
            <person name="Sinninghe Damste J.S."/>
        </authorList>
    </citation>
    <scope>NUCLEOTIDE SEQUENCE [LARGE SCALE GENOMIC DNA]</scope>
    <source>
        <strain evidence="8">NIOZ-UU17</strain>
    </source>
</reference>
<organism evidence="8 9">
    <name type="scientific">Candidatus Desulfatibia vada</name>
    <dbReference type="NCBI Taxonomy" id="2841696"/>
    <lineage>
        <taxon>Bacteria</taxon>
        <taxon>Pseudomonadati</taxon>
        <taxon>Thermodesulfobacteriota</taxon>
        <taxon>Desulfobacteria</taxon>
        <taxon>Desulfobacterales</taxon>
        <taxon>Desulfobacterales incertae sedis</taxon>
        <taxon>Candidatus Desulfatibia</taxon>
    </lineage>
</organism>
<dbReference type="Gene3D" id="1.20.1630.10">
    <property type="entry name" value="Formate dehydrogenase/DMSO reductase domain"/>
    <property type="match status" value="1"/>
</dbReference>
<evidence type="ECO:0000256" key="3">
    <source>
        <dbReference type="ARBA" id="ARBA00022475"/>
    </source>
</evidence>
<evidence type="ECO:0000256" key="1">
    <source>
        <dbReference type="ARBA" id="ARBA00004651"/>
    </source>
</evidence>